<dbReference type="InterPro" id="IPR018247">
    <property type="entry name" value="EF_Hand_1_Ca_BS"/>
</dbReference>
<dbReference type="KEGG" id="spu:115919918"/>
<dbReference type="GO" id="GO:0005509">
    <property type="term" value="F:calcium ion binding"/>
    <property type="evidence" value="ECO:0000318"/>
    <property type="project" value="GO_Central"/>
</dbReference>
<accession>A0A7M7N2Y2</accession>
<keyword evidence="2" id="KW-0106">Calcium</keyword>
<protein>
    <recommendedName>
        <fullName evidence="3">EF-hand domain-containing protein</fullName>
    </recommendedName>
</protein>
<dbReference type="InterPro" id="IPR002048">
    <property type="entry name" value="EF_hand_dom"/>
</dbReference>
<dbReference type="PROSITE" id="PS00018">
    <property type="entry name" value="EF_HAND_1"/>
    <property type="match status" value="3"/>
</dbReference>
<dbReference type="Proteomes" id="UP000007110">
    <property type="component" value="Unassembled WGS sequence"/>
</dbReference>
<dbReference type="CDD" id="cd00051">
    <property type="entry name" value="EFh"/>
    <property type="match status" value="2"/>
</dbReference>
<feature type="domain" description="EF-hand" evidence="3">
    <location>
        <begin position="146"/>
        <end position="181"/>
    </location>
</feature>
<dbReference type="RefSeq" id="XP_030830433.1">
    <property type="nucleotide sequence ID" value="XM_030974573.1"/>
</dbReference>
<dbReference type="AlphaFoldDB" id="A0A7M7N2Y2"/>
<dbReference type="GO" id="GO:0005737">
    <property type="term" value="C:cytoplasm"/>
    <property type="evidence" value="ECO:0000318"/>
    <property type="project" value="GO_Central"/>
</dbReference>
<evidence type="ECO:0000256" key="1">
    <source>
        <dbReference type="ARBA" id="ARBA00022737"/>
    </source>
</evidence>
<reference evidence="4" key="2">
    <citation type="submission" date="2021-01" db="UniProtKB">
        <authorList>
            <consortium name="EnsemblMetazoa"/>
        </authorList>
    </citation>
    <scope>IDENTIFICATION</scope>
</reference>
<dbReference type="GeneID" id="115919918"/>
<dbReference type="FunFam" id="1.10.238.10:FF:000818">
    <property type="entry name" value="Calmodulin-like protein"/>
    <property type="match status" value="1"/>
</dbReference>
<keyword evidence="1" id="KW-0677">Repeat</keyword>
<reference evidence="5" key="1">
    <citation type="submission" date="2015-02" db="EMBL/GenBank/DDBJ databases">
        <title>Genome sequencing for Strongylocentrotus purpuratus.</title>
        <authorList>
            <person name="Murali S."/>
            <person name="Liu Y."/>
            <person name="Vee V."/>
            <person name="English A."/>
            <person name="Wang M."/>
            <person name="Skinner E."/>
            <person name="Han Y."/>
            <person name="Muzny D.M."/>
            <person name="Worley K.C."/>
            <person name="Gibbs R.A."/>
        </authorList>
    </citation>
    <scope>NUCLEOTIDE SEQUENCE</scope>
</reference>
<dbReference type="PROSITE" id="PS50222">
    <property type="entry name" value="EF_HAND_2"/>
    <property type="match status" value="3"/>
</dbReference>
<evidence type="ECO:0000313" key="5">
    <source>
        <dbReference type="Proteomes" id="UP000007110"/>
    </source>
</evidence>
<dbReference type="SMART" id="SM00054">
    <property type="entry name" value="EFh"/>
    <property type="match status" value="4"/>
</dbReference>
<dbReference type="SUPFAM" id="SSF47473">
    <property type="entry name" value="EF-hand"/>
    <property type="match status" value="1"/>
</dbReference>
<keyword evidence="5" id="KW-1185">Reference proteome</keyword>
<proteinExistence type="predicted"/>
<dbReference type="Pfam" id="PF13499">
    <property type="entry name" value="EF-hand_7"/>
    <property type="match status" value="2"/>
</dbReference>
<dbReference type="InterPro" id="IPR050145">
    <property type="entry name" value="Centrin_CML-like"/>
</dbReference>
<dbReference type="InParanoid" id="A0A7M7N2Y2"/>
<feature type="domain" description="EF-hand" evidence="3">
    <location>
        <begin position="76"/>
        <end position="111"/>
    </location>
</feature>
<evidence type="ECO:0000259" key="3">
    <source>
        <dbReference type="PROSITE" id="PS50222"/>
    </source>
</evidence>
<feature type="domain" description="EF-hand" evidence="3">
    <location>
        <begin position="182"/>
        <end position="214"/>
    </location>
</feature>
<name>A0A7M7N2Y2_STRPU</name>
<dbReference type="OrthoDB" id="26525at2759"/>
<organism evidence="4 5">
    <name type="scientific">Strongylocentrotus purpuratus</name>
    <name type="common">Purple sea urchin</name>
    <dbReference type="NCBI Taxonomy" id="7668"/>
    <lineage>
        <taxon>Eukaryota</taxon>
        <taxon>Metazoa</taxon>
        <taxon>Echinodermata</taxon>
        <taxon>Eleutherozoa</taxon>
        <taxon>Echinozoa</taxon>
        <taxon>Echinoidea</taxon>
        <taxon>Euechinoidea</taxon>
        <taxon>Echinacea</taxon>
        <taxon>Camarodonta</taxon>
        <taxon>Echinidea</taxon>
        <taxon>Strongylocentrotidae</taxon>
        <taxon>Strongylocentrotus</taxon>
    </lineage>
</organism>
<dbReference type="FunFam" id="1.10.238.10:FF:000637">
    <property type="entry name" value="Putative calcium-binding protein CML20"/>
    <property type="match status" value="1"/>
</dbReference>
<evidence type="ECO:0000313" key="4">
    <source>
        <dbReference type="EnsemblMetazoa" id="XP_030830433"/>
    </source>
</evidence>
<dbReference type="PANTHER" id="PTHR23050">
    <property type="entry name" value="CALCIUM BINDING PROTEIN"/>
    <property type="match status" value="1"/>
</dbReference>
<dbReference type="GO" id="GO:0030234">
    <property type="term" value="F:enzyme regulator activity"/>
    <property type="evidence" value="ECO:0000318"/>
    <property type="project" value="GO_Central"/>
</dbReference>
<dbReference type="EnsemblMetazoa" id="XM_030974573">
    <property type="protein sequence ID" value="XP_030830433"/>
    <property type="gene ID" value="LOC115919918"/>
</dbReference>
<dbReference type="Gene3D" id="1.10.238.10">
    <property type="entry name" value="EF-hand"/>
    <property type="match status" value="2"/>
</dbReference>
<evidence type="ECO:0000256" key="2">
    <source>
        <dbReference type="ARBA" id="ARBA00022837"/>
    </source>
</evidence>
<dbReference type="InterPro" id="IPR011992">
    <property type="entry name" value="EF-hand-dom_pair"/>
</dbReference>
<dbReference type="GO" id="GO:0000226">
    <property type="term" value="P:microtubule cytoskeleton organization"/>
    <property type="evidence" value="ECO:0000318"/>
    <property type="project" value="GO_Central"/>
</dbReference>
<sequence>MEEYQSVSRIYNQLICTNQDSFHTRRFRYNTHSLYSGKWSHYVLQVQDKMDISYVLWNMRSHRRENKAEANQLTEKQIADFKQTFFLFDKDGDGKITTKELGTMMKSLGENTTEAGLKDMLKEVDADENGTMECQEFLTMMAMKLKENEEITNEFRKFDKDGNGFIGAAELKTVMKSFGVPLTDKEVAKIFKEADKNGDGKVNYEEYKKWMATS</sequence>